<comment type="subcellular location">
    <subcellularLocation>
        <location evidence="1">Nucleus</location>
    </subcellularLocation>
</comment>
<dbReference type="PANTHER" id="PTHR45614:SF175">
    <property type="entry name" value="TRANSCRIPTION FACTOR MYB105-RELATED"/>
    <property type="match status" value="1"/>
</dbReference>
<evidence type="ECO:0000259" key="8">
    <source>
        <dbReference type="PROSITE" id="PS50090"/>
    </source>
</evidence>
<dbReference type="InterPro" id="IPR050560">
    <property type="entry name" value="MYB_TF"/>
</dbReference>
<dbReference type="GO" id="GO:0005634">
    <property type="term" value="C:nucleus"/>
    <property type="evidence" value="ECO:0007669"/>
    <property type="project" value="UniProtKB-SubCell"/>
</dbReference>
<dbReference type="EMBL" id="JACBKZ010000011">
    <property type="protein sequence ID" value="KAF5939073.1"/>
    <property type="molecule type" value="Genomic_DNA"/>
</dbReference>
<keyword evidence="3" id="KW-0805">Transcription regulation</keyword>
<keyword evidence="5" id="KW-0804">Transcription</keyword>
<evidence type="ECO:0000256" key="2">
    <source>
        <dbReference type="ARBA" id="ARBA00022737"/>
    </source>
</evidence>
<evidence type="ECO:0000256" key="1">
    <source>
        <dbReference type="ARBA" id="ARBA00004123"/>
    </source>
</evidence>
<evidence type="ECO:0000256" key="3">
    <source>
        <dbReference type="ARBA" id="ARBA00023015"/>
    </source>
</evidence>
<feature type="region of interest" description="Disordered" evidence="7">
    <location>
        <begin position="404"/>
        <end position="424"/>
    </location>
</feature>
<keyword evidence="4" id="KW-0238">DNA-binding</keyword>
<sequence length="444" mass="48857">MANKCVLYAPKNNTNGMSCYTSTKTTVSSSSTSSSSSSSSSSSPFGAFMGMVLADMGSLSITPPNLGSASTSVASSSQESFLCKSSEMENEKGTWGFPFMGEGNGCDCSDGFGENNEAIDLNASINEEKKANIYAGSGSAKETDFGQSKLCARGHWRPAEDAKLKELVALYGPQNWNLIAEKLEGRSGKSCRLRWFNQLDPRINRKAFSEEEEERLMAAHRLYGNKWAMIARLFPGRTDNAVKNHWHVIMARKYREQSSAYRRRKMAQSVYKRMEEDPSLVYTATRTETPPPPPPPLPYCFNLSNGGLHHSSPFPFPKFNGGGGEAISSSNVPIHHSGFCAQQTPDLLPGHKSQKRVIFNRPWDRSGDEPNISYLNHPHQHQAPLVTAMQQSLYHHYPPSFYSDSPKPQASVTEPSSSVTEDRHASQFKAIAPTFIDFLGVGAT</sequence>
<feature type="domain" description="Myb-like" evidence="8">
    <location>
        <begin position="153"/>
        <end position="199"/>
    </location>
</feature>
<evidence type="ECO:0000259" key="9">
    <source>
        <dbReference type="PROSITE" id="PS51294"/>
    </source>
</evidence>
<reference evidence="10 11" key="2">
    <citation type="submission" date="2020-07" db="EMBL/GenBank/DDBJ databases">
        <title>Genome assembly of wild tea tree DASZ reveals pedigree and selection history of tea varieties.</title>
        <authorList>
            <person name="Zhang W."/>
        </authorList>
    </citation>
    <scope>NUCLEOTIDE SEQUENCE [LARGE SCALE GENOMIC DNA]</scope>
    <source>
        <strain evidence="11">cv. G240</strain>
        <tissue evidence="10">Leaf</tissue>
    </source>
</reference>
<organism evidence="10 11">
    <name type="scientific">Camellia sinensis</name>
    <name type="common">Tea plant</name>
    <name type="synonym">Thea sinensis</name>
    <dbReference type="NCBI Taxonomy" id="4442"/>
    <lineage>
        <taxon>Eukaryota</taxon>
        <taxon>Viridiplantae</taxon>
        <taxon>Streptophyta</taxon>
        <taxon>Embryophyta</taxon>
        <taxon>Tracheophyta</taxon>
        <taxon>Spermatophyta</taxon>
        <taxon>Magnoliopsida</taxon>
        <taxon>eudicotyledons</taxon>
        <taxon>Gunneridae</taxon>
        <taxon>Pentapetalae</taxon>
        <taxon>asterids</taxon>
        <taxon>Ericales</taxon>
        <taxon>Theaceae</taxon>
        <taxon>Camellia</taxon>
    </lineage>
</organism>
<keyword evidence="2" id="KW-0677">Repeat</keyword>
<dbReference type="SMART" id="SM00717">
    <property type="entry name" value="SANT"/>
    <property type="match status" value="2"/>
</dbReference>
<name>A0A7J7GE86_CAMSI</name>
<dbReference type="Pfam" id="PF13921">
    <property type="entry name" value="Myb_DNA-bind_6"/>
    <property type="match status" value="1"/>
</dbReference>
<dbReference type="InterPro" id="IPR009057">
    <property type="entry name" value="Homeodomain-like_sf"/>
</dbReference>
<dbReference type="GO" id="GO:0000981">
    <property type="term" value="F:DNA-binding transcription factor activity, RNA polymerase II-specific"/>
    <property type="evidence" value="ECO:0007669"/>
    <property type="project" value="TreeGrafter"/>
</dbReference>
<dbReference type="AlphaFoldDB" id="A0A7J7GE86"/>
<dbReference type="PROSITE" id="PS51294">
    <property type="entry name" value="HTH_MYB"/>
    <property type="match status" value="2"/>
</dbReference>
<dbReference type="FunFam" id="1.10.10.60:FF:000060">
    <property type="entry name" value="MYB transcription factor"/>
    <property type="match status" value="1"/>
</dbReference>
<comment type="caution">
    <text evidence="10">The sequence shown here is derived from an EMBL/GenBank/DDBJ whole genome shotgun (WGS) entry which is preliminary data.</text>
</comment>
<feature type="domain" description="Myb-like" evidence="8">
    <location>
        <begin position="200"/>
        <end position="250"/>
    </location>
</feature>
<dbReference type="FunFam" id="1.10.10.60:FF:000356">
    <property type="entry name" value="MYB transcription factor"/>
    <property type="match status" value="1"/>
</dbReference>
<dbReference type="Proteomes" id="UP000593564">
    <property type="component" value="Unassembled WGS sequence"/>
</dbReference>
<feature type="domain" description="HTH myb-type" evidence="9">
    <location>
        <begin position="153"/>
        <end position="199"/>
    </location>
</feature>
<dbReference type="InterPro" id="IPR001005">
    <property type="entry name" value="SANT/Myb"/>
</dbReference>
<dbReference type="PROSITE" id="PS50090">
    <property type="entry name" value="MYB_LIKE"/>
    <property type="match status" value="2"/>
</dbReference>
<accession>A0A7J7GE86</accession>
<dbReference type="Gene3D" id="1.10.10.60">
    <property type="entry name" value="Homeodomain-like"/>
    <property type="match status" value="2"/>
</dbReference>
<dbReference type="SMR" id="A0A7J7GE86"/>
<dbReference type="InterPro" id="IPR017930">
    <property type="entry name" value="Myb_dom"/>
</dbReference>
<evidence type="ECO:0000256" key="7">
    <source>
        <dbReference type="SAM" id="MobiDB-lite"/>
    </source>
</evidence>
<keyword evidence="6" id="KW-0539">Nucleus</keyword>
<evidence type="ECO:0000256" key="4">
    <source>
        <dbReference type="ARBA" id="ARBA00023125"/>
    </source>
</evidence>
<dbReference type="SUPFAM" id="SSF46689">
    <property type="entry name" value="Homeodomain-like"/>
    <property type="match status" value="1"/>
</dbReference>
<dbReference type="CDD" id="cd00167">
    <property type="entry name" value="SANT"/>
    <property type="match status" value="2"/>
</dbReference>
<feature type="domain" description="HTH myb-type" evidence="9">
    <location>
        <begin position="200"/>
        <end position="254"/>
    </location>
</feature>
<dbReference type="GO" id="GO:0000978">
    <property type="term" value="F:RNA polymerase II cis-regulatory region sequence-specific DNA binding"/>
    <property type="evidence" value="ECO:0007669"/>
    <property type="project" value="TreeGrafter"/>
</dbReference>
<protein>
    <submittedName>
        <fullName evidence="10">Uncharacterized protein</fullName>
    </submittedName>
</protein>
<gene>
    <name evidence="10" type="ORF">HYC85_023332</name>
</gene>
<evidence type="ECO:0000256" key="5">
    <source>
        <dbReference type="ARBA" id="ARBA00023163"/>
    </source>
</evidence>
<reference evidence="11" key="1">
    <citation type="journal article" date="2020" name="Nat. Commun.">
        <title>Genome assembly of wild tea tree DASZ reveals pedigree and selection history of tea varieties.</title>
        <authorList>
            <person name="Zhang W."/>
            <person name="Zhang Y."/>
            <person name="Qiu H."/>
            <person name="Guo Y."/>
            <person name="Wan H."/>
            <person name="Zhang X."/>
            <person name="Scossa F."/>
            <person name="Alseekh S."/>
            <person name="Zhang Q."/>
            <person name="Wang P."/>
            <person name="Xu L."/>
            <person name="Schmidt M.H."/>
            <person name="Jia X."/>
            <person name="Li D."/>
            <person name="Zhu A."/>
            <person name="Guo F."/>
            <person name="Chen W."/>
            <person name="Ni D."/>
            <person name="Usadel B."/>
            <person name="Fernie A.R."/>
            <person name="Wen W."/>
        </authorList>
    </citation>
    <scope>NUCLEOTIDE SEQUENCE [LARGE SCALE GENOMIC DNA]</scope>
    <source>
        <strain evidence="11">cv. G240</strain>
    </source>
</reference>
<evidence type="ECO:0000256" key="6">
    <source>
        <dbReference type="ARBA" id="ARBA00023242"/>
    </source>
</evidence>
<keyword evidence="11" id="KW-1185">Reference proteome</keyword>
<evidence type="ECO:0000313" key="10">
    <source>
        <dbReference type="EMBL" id="KAF5939073.1"/>
    </source>
</evidence>
<proteinExistence type="predicted"/>
<dbReference type="PANTHER" id="PTHR45614">
    <property type="entry name" value="MYB PROTEIN-RELATED"/>
    <property type="match status" value="1"/>
</dbReference>
<feature type="compositionally biased region" description="Polar residues" evidence="7">
    <location>
        <begin position="404"/>
        <end position="419"/>
    </location>
</feature>
<evidence type="ECO:0000313" key="11">
    <source>
        <dbReference type="Proteomes" id="UP000593564"/>
    </source>
</evidence>